<keyword evidence="1" id="KW-1133">Transmembrane helix</keyword>
<dbReference type="STRING" id="1334022.SAMN04487907_106130"/>
<protein>
    <recommendedName>
        <fullName evidence="4">O-antigen ligase like membrane protein</fullName>
    </recommendedName>
</protein>
<dbReference type="OrthoDB" id="1491081at2"/>
<feature type="transmembrane region" description="Helical" evidence="1">
    <location>
        <begin position="420"/>
        <end position="437"/>
    </location>
</feature>
<evidence type="ECO:0008006" key="4">
    <source>
        <dbReference type="Google" id="ProtNLM"/>
    </source>
</evidence>
<feature type="transmembrane region" description="Helical" evidence="1">
    <location>
        <begin position="261"/>
        <end position="281"/>
    </location>
</feature>
<gene>
    <name evidence="2" type="ORF">SAMN04487907_106130</name>
</gene>
<sequence length="438" mass="48020">MSDVAISLKGTKEIIYSDNLILKKGIWLYFFLLLFEGALRKWVLPSLSAPLLIVRDPIAIWLIYTAWKRDLIPYSSFLISMVFTAMLSLVTTFLAGHGNLFVAIYGARILVLHFPLIFIIGNVFSRKDVVKIGKIMLYFSVPMTVLIALQFYSPQSAWVNRGVGGDMDGAGFSGAMGYFRPPGTFSFTTGNTMFYALLGAYIFYFFLERKRVNTWILILSAISLFIAIPLSISRTLLFQVIIAFLFACIAGVINRKFSGRILTTVILLIVALSIVSTTEVFQKSTEVFTTRIESASKFEGGIEGTLLDRYLGGLLGALNHSTSQNLPFFGHGMGLGTNAGSMILTGGVSFLIAEEEWGRLVGEMGILFGLAVIFIRLGLCFSLAFKSHNELVKGSPLAWMLLSIGLLIIPQGQWAQPTALGFGVLVGGLIMASLNTSK</sequence>
<organism evidence="2 3">
    <name type="scientific">Zunongwangia mangrovi</name>
    <dbReference type="NCBI Taxonomy" id="1334022"/>
    <lineage>
        <taxon>Bacteria</taxon>
        <taxon>Pseudomonadati</taxon>
        <taxon>Bacteroidota</taxon>
        <taxon>Flavobacteriia</taxon>
        <taxon>Flavobacteriales</taxon>
        <taxon>Flavobacteriaceae</taxon>
        <taxon>Zunongwangia</taxon>
    </lineage>
</organism>
<feature type="transmembrane region" description="Helical" evidence="1">
    <location>
        <begin position="74"/>
        <end position="96"/>
    </location>
</feature>
<feature type="transmembrane region" description="Helical" evidence="1">
    <location>
        <begin position="102"/>
        <end position="123"/>
    </location>
</feature>
<reference evidence="3" key="1">
    <citation type="submission" date="2016-10" db="EMBL/GenBank/DDBJ databases">
        <authorList>
            <person name="Varghese N."/>
            <person name="Submissions S."/>
        </authorList>
    </citation>
    <scope>NUCLEOTIDE SEQUENCE [LARGE SCALE GENOMIC DNA]</scope>
    <source>
        <strain evidence="3">DSM 24499</strain>
    </source>
</reference>
<name>A0A1I1L1D2_9FLAO</name>
<dbReference type="Proteomes" id="UP000199438">
    <property type="component" value="Unassembled WGS sequence"/>
</dbReference>
<dbReference type="AlphaFoldDB" id="A0A1I1L1D2"/>
<dbReference type="EMBL" id="FOKV01000006">
    <property type="protein sequence ID" value="SFC63410.1"/>
    <property type="molecule type" value="Genomic_DNA"/>
</dbReference>
<feature type="transmembrane region" description="Helical" evidence="1">
    <location>
        <begin position="185"/>
        <end position="207"/>
    </location>
</feature>
<evidence type="ECO:0000313" key="2">
    <source>
        <dbReference type="EMBL" id="SFC63410.1"/>
    </source>
</evidence>
<feature type="transmembrane region" description="Helical" evidence="1">
    <location>
        <begin position="49"/>
        <end position="67"/>
    </location>
</feature>
<accession>A0A1I1L1D2</accession>
<keyword evidence="3" id="KW-1185">Reference proteome</keyword>
<dbReference type="RefSeq" id="WP_092543525.1">
    <property type="nucleotide sequence ID" value="NZ_FOKV01000006.1"/>
</dbReference>
<keyword evidence="1" id="KW-0812">Transmembrane</keyword>
<feature type="transmembrane region" description="Helical" evidence="1">
    <location>
        <begin position="214"/>
        <end position="230"/>
    </location>
</feature>
<feature type="transmembrane region" description="Helical" evidence="1">
    <location>
        <begin position="364"/>
        <end position="385"/>
    </location>
</feature>
<evidence type="ECO:0000313" key="3">
    <source>
        <dbReference type="Proteomes" id="UP000199438"/>
    </source>
</evidence>
<proteinExistence type="predicted"/>
<feature type="transmembrane region" description="Helical" evidence="1">
    <location>
        <begin position="135"/>
        <end position="153"/>
    </location>
</feature>
<keyword evidence="1" id="KW-0472">Membrane</keyword>
<feature type="transmembrane region" description="Helical" evidence="1">
    <location>
        <begin position="26"/>
        <end position="43"/>
    </location>
</feature>
<feature type="transmembrane region" description="Helical" evidence="1">
    <location>
        <begin position="236"/>
        <end position="254"/>
    </location>
</feature>
<evidence type="ECO:0000256" key="1">
    <source>
        <dbReference type="SAM" id="Phobius"/>
    </source>
</evidence>